<dbReference type="InterPro" id="IPR014352">
    <property type="entry name" value="FERM/acyl-CoA-bd_prot_sf"/>
</dbReference>
<evidence type="ECO:0000313" key="4">
    <source>
        <dbReference type="EMBL" id="ULU00847.1"/>
    </source>
</evidence>
<dbReference type="SUPFAM" id="SSF47027">
    <property type="entry name" value="Acyl-CoA binding protein"/>
    <property type="match status" value="1"/>
</dbReference>
<protein>
    <recommendedName>
        <fullName evidence="3">ACB domain-containing protein</fullName>
    </recommendedName>
</protein>
<organism evidence="4 5">
    <name type="scientific">Caenorhabditis briggsae</name>
    <dbReference type="NCBI Taxonomy" id="6238"/>
    <lineage>
        <taxon>Eukaryota</taxon>
        <taxon>Metazoa</taxon>
        <taxon>Ecdysozoa</taxon>
        <taxon>Nematoda</taxon>
        <taxon>Chromadorea</taxon>
        <taxon>Rhabditida</taxon>
        <taxon>Rhabditina</taxon>
        <taxon>Rhabditomorpha</taxon>
        <taxon>Rhabditoidea</taxon>
        <taxon>Rhabditidae</taxon>
        <taxon>Peloderinae</taxon>
        <taxon>Caenorhabditis</taxon>
    </lineage>
</organism>
<dbReference type="PANTHER" id="PTHR23310:SF124">
    <property type="entry name" value="ACB DOMAIN-CONTAINING PROTEIN"/>
    <property type="match status" value="1"/>
</dbReference>
<feature type="signal peptide" evidence="2">
    <location>
        <begin position="1"/>
        <end position="24"/>
    </location>
</feature>
<dbReference type="AlphaFoldDB" id="A0AAE9DCD2"/>
<sequence length="227" mass="27120">MRRMQSMWRTLILSTILLVSITSACNKNGEGCLLMRNVLRDPLRLSTWKVSSLNRAINQLQAYQQLFHEDKRSSSNDYSSQFSEMMRRRRRMESALDDFKRIRARFVQRKVLKFQFELFTKFENHTRNIWGFYQQALVGDVNVPKLNYMEIDEGEKSWMWKWINGNEKWHAWNKCRGLSKEEASTQFVEAVQKLKLEIYQLLSQWKLEISNDPKEVESNTGDTPYTE</sequence>
<gene>
    <name evidence="4" type="ORF">L3Y34_001337</name>
</gene>
<dbReference type="PROSITE" id="PS51257">
    <property type="entry name" value="PROKAR_LIPOPROTEIN"/>
    <property type="match status" value="1"/>
</dbReference>
<evidence type="ECO:0000259" key="3">
    <source>
        <dbReference type="PROSITE" id="PS51228"/>
    </source>
</evidence>
<feature type="domain" description="ACB" evidence="3">
    <location>
        <begin position="88"/>
        <end position="200"/>
    </location>
</feature>
<dbReference type="EMBL" id="CP090893">
    <property type="protein sequence ID" value="ULU00847.1"/>
    <property type="molecule type" value="Genomic_DNA"/>
</dbReference>
<evidence type="ECO:0000256" key="1">
    <source>
        <dbReference type="ARBA" id="ARBA00023121"/>
    </source>
</evidence>
<reference evidence="4 5" key="1">
    <citation type="submission" date="2022-05" db="EMBL/GenBank/DDBJ databases">
        <title>Chromosome-level reference genomes for two strains of Caenorhabditis briggsae: an improved platform for comparative genomics.</title>
        <authorList>
            <person name="Stevens L."/>
            <person name="Andersen E.C."/>
        </authorList>
    </citation>
    <scope>NUCLEOTIDE SEQUENCE [LARGE SCALE GENOMIC DNA]</scope>
    <source>
        <strain evidence="4">QX1410_ONT</strain>
        <tissue evidence="4">Whole-organism</tissue>
    </source>
</reference>
<feature type="chain" id="PRO_5042187088" description="ACB domain-containing protein" evidence="2">
    <location>
        <begin position="25"/>
        <end position="227"/>
    </location>
</feature>
<dbReference type="PANTHER" id="PTHR23310">
    <property type="entry name" value="ACYL-COA-BINDING PROTEIN, ACBP"/>
    <property type="match status" value="1"/>
</dbReference>
<evidence type="ECO:0000313" key="5">
    <source>
        <dbReference type="Proteomes" id="UP000827892"/>
    </source>
</evidence>
<keyword evidence="1" id="KW-0446">Lipid-binding</keyword>
<dbReference type="InterPro" id="IPR035984">
    <property type="entry name" value="Acyl-CoA-binding_sf"/>
</dbReference>
<dbReference type="Proteomes" id="UP000827892">
    <property type="component" value="Chromosome III"/>
</dbReference>
<dbReference type="PROSITE" id="PS51228">
    <property type="entry name" value="ACB_2"/>
    <property type="match status" value="1"/>
</dbReference>
<name>A0AAE9DCD2_CAEBR</name>
<evidence type="ECO:0000256" key="2">
    <source>
        <dbReference type="SAM" id="SignalP"/>
    </source>
</evidence>
<dbReference type="Pfam" id="PF00887">
    <property type="entry name" value="ACBP"/>
    <property type="match status" value="1"/>
</dbReference>
<dbReference type="InterPro" id="IPR000582">
    <property type="entry name" value="Acyl-CoA-binding_protein"/>
</dbReference>
<dbReference type="Gene3D" id="1.20.80.10">
    <property type="match status" value="1"/>
</dbReference>
<proteinExistence type="predicted"/>
<dbReference type="GO" id="GO:0000062">
    <property type="term" value="F:fatty-acyl-CoA binding"/>
    <property type="evidence" value="ECO:0007669"/>
    <property type="project" value="InterPro"/>
</dbReference>
<keyword evidence="2" id="KW-0732">Signal</keyword>
<accession>A0AAE9DCD2</accession>